<dbReference type="AlphaFoldDB" id="A0A9X6RM26"/>
<feature type="region of interest" description="Disordered" evidence="2">
    <location>
        <begin position="296"/>
        <end position="316"/>
    </location>
</feature>
<dbReference type="Proteomes" id="UP000192578">
    <property type="component" value="Unassembled WGS sequence"/>
</dbReference>
<feature type="compositionally biased region" description="Basic residues" evidence="2">
    <location>
        <begin position="158"/>
        <end position="168"/>
    </location>
</feature>
<dbReference type="Pfam" id="PF01652">
    <property type="entry name" value="IF4E"/>
    <property type="match status" value="1"/>
</dbReference>
<reference evidence="4" key="1">
    <citation type="submission" date="2017-01" db="EMBL/GenBank/DDBJ databases">
        <title>Comparative genomics of anhydrobiosis in the tardigrade Hypsibius dujardini.</title>
        <authorList>
            <person name="Yoshida Y."/>
            <person name="Koutsovoulos G."/>
            <person name="Laetsch D."/>
            <person name="Stevens L."/>
            <person name="Kumar S."/>
            <person name="Horikawa D."/>
            <person name="Ishino K."/>
            <person name="Komine S."/>
            <person name="Tomita M."/>
            <person name="Blaxter M."/>
            <person name="Arakawa K."/>
        </authorList>
    </citation>
    <scope>NUCLEOTIDE SEQUENCE [LARGE SCALE GENOMIC DNA]</scope>
    <source>
        <strain evidence="4">Z151</strain>
    </source>
</reference>
<dbReference type="PANTHER" id="PTHR11960">
    <property type="entry name" value="EUKARYOTIC TRANSLATION INITIATION FACTOR 4E RELATED"/>
    <property type="match status" value="1"/>
</dbReference>
<sequence length="711" mass="77138">MYSHFLQTSGQYGERRRQPALVMLDTNDGGGSGYGYYPPQGTVMAEQSNNMIQACEGAGNEFSSGNTTGLKAFSQQDAIRGKSNQESGENRATPSSDGNHAPRTAAAVERSYCEHGYPVSSPSQEEVPFVTVRKCKRGRNKAQVPLQSSGQSQPRPTERRHHHQHNRDHRPTAEDFNRPTVSQQKCQTLPRRAADIPRPVSTYGIRKTPPGTLRTQTTDSGSSGSHAGPNGAESGENTISHPPQSSQQGGGGIFQTREWRPSPKKSPPMNVQTQVSSSPSSSLVVQAAVSVPAISSEQPVVAKSSEIPTDGANNGEQAAEGARKAAVCIKTMDKRNGKALTTALPTAPQHLQKSDKENRAAVVINQKVIHGKAGLIEVPAALKAVVFGASAARATPATLLTKSGTTTTAATDRSNSEKPKPVKEHPQSRCANRKAGKLLTQQSKPAPEAVSDVTDNNGRPLLPTSIALEKIADKAAEQPVGINEVAGDDPVMGPEILQWAPHHLLETAWTLYHMNGATRRKGVDWNAGIEVIGVFDTVESFFLGFNSTPKASETAKNQDYMFFRGGKGETKSTPIIRAAWEDEKNTKGGMWRFSVPMRSRGGGKSSDAVDFFWKEILMALIGEQFGQHNDFVNGCYFCNRADEYRLQVWMGCDDAIPVTAVGLRLVELLELRGDVYFDFCSHEEINKKGNRYAKPLHDHQDIFSMLSADLK</sequence>
<feature type="compositionally biased region" description="Polar residues" evidence="2">
    <location>
        <begin position="79"/>
        <end position="98"/>
    </location>
</feature>
<feature type="region of interest" description="Disordered" evidence="2">
    <location>
        <begin position="79"/>
        <end position="106"/>
    </location>
</feature>
<proteinExistence type="inferred from homology"/>
<dbReference type="GO" id="GO:0003743">
    <property type="term" value="F:translation initiation factor activity"/>
    <property type="evidence" value="ECO:0007669"/>
    <property type="project" value="UniProtKB-KW"/>
</dbReference>
<gene>
    <name evidence="3" type="ORF">BV898_16679</name>
</gene>
<evidence type="ECO:0000313" key="3">
    <source>
        <dbReference type="EMBL" id="OWA52221.1"/>
    </source>
</evidence>
<feature type="compositionally biased region" description="Low complexity" evidence="2">
    <location>
        <begin position="271"/>
        <end position="280"/>
    </location>
</feature>
<evidence type="ECO:0000313" key="4">
    <source>
        <dbReference type="Proteomes" id="UP000192578"/>
    </source>
</evidence>
<organism evidence="3 4">
    <name type="scientific">Hypsibius exemplaris</name>
    <name type="common">Freshwater tardigrade</name>
    <dbReference type="NCBI Taxonomy" id="2072580"/>
    <lineage>
        <taxon>Eukaryota</taxon>
        <taxon>Metazoa</taxon>
        <taxon>Ecdysozoa</taxon>
        <taxon>Tardigrada</taxon>
        <taxon>Eutardigrada</taxon>
        <taxon>Parachela</taxon>
        <taxon>Hypsibioidea</taxon>
        <taxon>Hypsibiidae</taxon>
        <taxon>Hypsibius</taxon>
    </lineage>
</organism>
<dbReference type="EMBL" id="MTYJ01000257">
    <property type="protein sequence ID" value="OWA52221.1"/>
    <property type="molecule type" value="Genomic_DNA"/>
</dbReference>
<feature type="region of interest" description="Disordered" evidence="2">
    <location>
        <begin position="138"/>
        <end position="280"/>
    </location>
</feature>
<protein>
    <submittedName>
        <fullName evidence="3">Uncharacterized protein</fullName>
    </submittedName>
</protein>
<keyword evidence="1" id="KW-0396">Initiation factor</keyword>
<keyword evidence="1" id="KW-0648">Protein biosynthesis</keyword>
<dbReference type="SUPFAM" id="SSF55418">
    <property type="entry name" value="eIF4e-like"/>
    <property type="match status" value="1"/>
</dbReference>
<feature type="compositionally biased region" description="Polar residues" evidence="2">
    <location>
        <begin position="145"/>
        <end position="155"/>
    </location>
</feature>
<feature type="compositionally biased region" description="Basic and acidic residues" evidence="2">
    <location>
        <begin position="414"/>
        <end position="427"/>
    </location>
</feature>
<name>A0A9X6RM26_HYPEX</name>
<dbReference type="GO" id="GO:0016281">
    <property type="term" value="C:eukaryotic translation initiation factor 4F complex"/>
    <property type="evidence" value="ECO:0007669"/>
    <property type="project" value="TreeGrafter"/>
</dbReference>
<feature type="region of interest" description="Disordered" evidence="2">
    <location>
        <begin position="403"/>
        <end position="458"/>
    </location>
</feature>
<evidence type="ECO:0000256" key="2">
    <source>
        <dbReference type="SAM" id="MobiDB-lite"/>
    </source>
</evidence>
<dbReference type="InterPro" id="IPR001040">
    <property type="entry name" value="TIF_eIF_4E"/>
</dbReference>
<dbReference type="InterPro" id="IPR023398">
    <property type="entry name" value="TIF_eIF4e-like"/>
</dbReference>
<comment type="caution">
    <text evidence="3">The sequence shown here is derived from an EMBL/GenBank/DDBJ whole genome shotgun (WGS) entry which is preliminary data.</text>
</comment>
<dbReference type="OrthoDB" id="590761at2759"/>
<comment type="similarity">
    <text evidence="1">Belongs to the eukaryotic initiation factor 4E family.</text>
</comment>
<accession>A0A9X6RM26</accession>
<feature type="compositionally biased region" description="Polar residues" evidence="2">
    <location>
        <begin position="213"/>
        <end position="225"/>
    </location>
</feature>
<dbReference type="GO" id="GO:0000340">
    <property type="term" value="F:RNA 7-methylguanosine cap binding"/>
    <property type="evidence" value="ECO:0007669"/>
    <property type="project" value="TreeGrafter"/>
</dbReference>
<evidence type="ECO:0000256" key="1">
    <source>
        <dbReference type="RuleBase" id="RU004374"/>
    </source>
</evidence>
<keyword evidence="4" id="KW-1185">Reference proteome</keyword>
<dbReference type="Gene3D" id="3.30.760.10">
    <property type="entry name" value="RNA Cap, Translation Initiation Factor Eif4e"/>
    <property type="match status" value="1"/>
</dbReference>
<keyword evidence="1" id="KW-0694">RNA-binding</keyword>